<feature type="transmembrane region" description="Helical" evidence="1">
    <location>
        <begin position="120"/>
        <end position="138"/>
    </location>
</feature>
<keyword evidence="1" id="KW-0472">Membrane</keyword>
<name>A0A6C0EC17_9ZZZZ</name>
<keyword evidence="1" id="KW-0812">Transmembrane</keyword>
<dbReference type="AlphaFoldDB" id="A0A6C0EC17"/>
<evidence type="ECO:0000313" key="2">
    <source>
        <dbReference type="EMBL" id="QHT26706.1"/>
    </source>
</evidence>
<accession>A0A6C0EC17</accession>
<dbReference type="EMBL" id="MN739800">
    <property type="protein sequence ID" value="QHT26706.1"/>
    <property type="molecule type" value="Genomic_DNA"/>
</dbReference>
<reference evidence="2" key="1">
    <citation type="journal article" date="2020" name="Nature">
        <title>Giant virus diversity and host interactions through global metagenomics.</title>
        <authorList>
            <person name="Schulz F."/>
            <person name="Roux S."/>
            <person name="Paez-Espino D."/>
            <person name="Jungbluth S."/>
            <person name="Walsh D.A."/>
            <person name="Denef V.J."/>
            <person name="McMahon K.D."/>
            <person name="Konstantinidis K.T."/>
            <person name="Eloe-Fadrosh E.A."/>
            <person name="Kyrpides N.C."/>
            <person name="Woyke T."/>
        </authorList>
    </citation>
    <scope>NUCLEOTIDE SEQUENCE</scope>
    <source>
        <strain evidence="2">GVMAG-M-3300023179-2</strain>
    </source>
</reference>
<keyword evidence="1" id="KW-1133">Transmembrane helix</keyword>
<sequence>MENLYDNDKQSRKNNKLNISQFTRDLETKLINLQNNDIIVNESNEIVELNYGEPLPSNMSKNMIETVNNQNLKRSEISIDDHNQHNNIYNNDIIIYTLLFILLNHNFVITFINYNINDNTNTNLIIRSLLFLLLLYLIKKNL</sequence>
<proteinExistence type="predicted"/>
<evidence type="ECO:0000256" key="1">
    <source>
        <dbReference type="SAM" id="Phobius"/>
    </source>
</evidence>
<protein>
    <submittedName>
        <fullName evidence="2">Uncharacterized protein</fullName>
    </submittedName>
</protein>
<organism evidence="2">
    <name type="scientific">viral metagenome</name>
    <dbReference type="NCBI Taxonomy" id="1070528"/>
    <lineage>
        <taxon>unclassified sequences</taxon>
        <taxon>metagenomes</taxon>
        <taxon>organismal metagenomes</taxon>
    </lineage>
</organism>
<feature type="transmembrane region" description="Helical" evidence="1">
    <location>
        <begin position="93"/>
        <end position="114"/>
    </location>
</feature>